<dbReference type="SMART" id="SM00487">
    <property type="entry name" value="DEXDc"/>
    <property type="match status" value="1"/>
</dbReference>
<dbReference type="Proteomes" id="UP001251857">
    <property type="component" value="Unassembled WGS sequence"/>
</dbReference>
<dbReference type="InterPro" id="IPR027417">
    <property type="entry name" value="P-loop_NTPase"/>
</dbReference>
<evidence type="ECO:0000313" key="5">
    <source>
        <dbReference type="EMBL" id="MDT0636248.1"/>
    </source>
</evidence>
<dbReference type="Gene3D" id="3.40.50.10810">
    <property type="entry name" value="Tandem AAA-ATPase domain"/>
    <property type="match status" value="1"/>
</dbReference>
<keyword evidence="1 5" id="KW-0378">Hydrolase</keyword>
<dbReference type="PROSITE" id="PS51194">
    <property type="entry name" value="HELICASE_CTER"/>
    <property type="match status" value="1"/>
</dbReference>
<dbReference type="SUPFAM" id="SSF52540">
    <property type="entry name" value="P-loop containing nucleoside triphosphate hydrolases"/>
    <property type="match status" value="2"/>
</dbReference>
<dbReference type="PANTHER" id="PTHR10799">
    <property type="entry name" value="SNF2/RAD54 HELICASE FAMILY"/>
    <property type="match status" value="1"/>
</dbReference>
<dbReference type="Pfam" id="PF00271">
    <property type="entry name" value="Helicase_C"/>
    <property type="match status" value="1"/>
</dbReference>
<keyword evidence="2 5" id="KW-0547">Nucleotide-binding</keyword>
<dbReference type="EMBL" id="JAVRIB010000023">
    <property type="protein sequence ID" value="MDT0636248.1"/>
    <property type="molecule type" value="Genomic_DNA"/>
</dbReference>
<dbReference type="InterPro" id="IPR014001">
    <property type="entry name" value="Helicase_ATP-bd"/>
</dbReference>
<dbReference type="SMART" id="SM00490">
    <property type="entry name" value="HELICc"/>
    <property type="match status" value="1"/>
</dbReference>
<evidence type="ECO:0000259" key="4">
    <source>
        <dbReference type="PROSITE" id="PS51194"/>
    </source>
</evidence>
<evidence type="ECO:0000256" key="1">
    <source>
        <dbReference type="ARBA" id="ARBA00022801"/>
    </source>
</evidence>
<keyword evidence="2 5" id="KW-0347">Helicase</keyword>
<accession>A0ABU3C3W6</accession>
<dbReference type="EC" id="3.6.4.-" evidence="5"/>
<keyword evidence="6" id="KW-1185">Reference proteome</keyword>
<protein>
    <submittedName>
        <fullName evidence="5">DEAD/DEAH box helicase</fullName>
        <ecNumber evidence="5">3.6.4.-</ecNumber>
    </submittedName>
</protein>
<evidence type="ECO:0000259" key="3">
    <source>
        <dbReference type="PROSITE" id="PS51192"/>
    </source>
</evidence>
<dbReference type="CDD" id="cd18793">
    <property type="entry name" value="SF2_C_SNF"/>
    <property type="match status" value="1"/>
</dbReference>
<proteinExistence type="predicted"/>
<feature type="domain" description="Helicase C-terminal" evidence="4">
    <location>
        <begin position="462"/>
        <end position="621"/>
    </location>
</feature>
<comment type="caution">
    <text evidence="5">The sequence shown here is derived from an EMBL/GenBank/DDBJ whole genome shotgun (WGS) entry which is preliminary data.</text>
</comment>
<name>A0ABU3C3W6_9GAMM</name>
<keyword evidence="2 5" id="KW-0067">ATP-binding</keyword>
<evidence type="ECO:0000313" key="6">
    <source>
        <dbReference type="Proteomes" id="UP001251857"/>
    </source>
</evidence>
<dbReference type="GO" id="GO:0016787">
    <property type="term" value="F:hydrolase activity"/>
    <property type="evidence" value="ECO:0007669"/>
    <property type="project" value="UniProtKB-KW"/>
</dbReference>
<organism evidence="5 6">
    <name type="scientific">Spectribacter hydrogenoxidans</name>
    <dbReference type="NCBI Taxonomy" id="3075608"/>
    <lineage>
        <taxon>Bacteria</taxon>
        <taxon>Pseudomonadati</taxon>
        <taxon>Pseudomonadota</taxon>
        <taxon>Gammaproteobacteria</taxon>
        <taxon>Salinisphaerales</taxon>
        <taxon>Salinisphaeraceae</taxon>
        <taxon>Spectribacter</taxon>
    </lineage>
</organism>
<feature type="domain" description="Helicase ATP-binding" evidence="3">
    <location>
        <begin position="192"/>
        <end position="351"/>
    </location>
</feature>
<reference evidence="5 6" key="1">
    <citation type="submission" date="2023-09" db="EMBL/GenBank/DDBJ databases">
        <authorList>
            <person name="Rey-Velasco X."/>
        </authorList>
    </citation>
    <scope>NUCLEOTIDE SEQUENCE [LARGE SCALE GENOMIC DNA]</scope>
    <source>
        <strain evidence="5 6">W335</strain>
    </source>
</reference>
<dbReference type="InterPro" id="IPR000330">
    <property type="entry name" value="SNF2_N"/>
</dbReference>
<dbReference type="GO" id="GO:0004386">
    <property type="term" value="F:helicase activity"/>
    <property type="evidence" value="ECO:0007669"/>
    <property type="project" value="UniProtKB-KW"/>
</dbReference>
<dbReference type="Pfam" id="PF00176">
    <property type="entry name" value="SNF2-rel_dom"/>
    <property type="match status" value="1"/>
</dbReference>
<dbReference type="Gene3D" id="3.40.50.300">
    <property type="entry name" value="P-loop containing nucleotide triphosphate hydrolases"/>
    <property type="match status" value="1"/>
</dbReference>
<dbReference type="PROSITE" id="PS51192">
    <property type="entry name" value="HELICASE_ATP_BIND_1"/>
    <property type="match status" value="1"/>
</dbReference>
<dbReference type="InterPro" id="IPR049730">
    <property type="entry name" value="SNF2/RAD54-like_C"/>
</dbReference>
<gene>
    <name evidence="5" type="ORF">RM532_14945</name>
</gene>
<dbReference type="InterPro" id="IPR038718">
    <property type="entry name" value="SNF2-like_sf"/>
</dbReference>
<sequence length="634" mass="69491">MKTWVLNGDVLEVEEGDKRLLADVNDIYAAVVEDRTAWADLPSGRCGDAAKLNFSRFPVEWLIVIAPCTTTGGPQVTFEAQTQTGSSFPASATALACGHVVHEGTWHPGAPGSSEDITALLAEAGCPPEGGYPETLKAILHLKKIALRGGPVIDRLSANALDTLIFKNDAGRPKGIKAALYPYQHDGWRWLRLIIREHLGGVLADEMGLGKTLQVISALRDPGGNSVVGGALVIAPSSILENWIREIEKFCPDLHTLKHQGALRTGRPIDLEGFDVVVASYDTVIRDLSLLKMIEWQIVILDEAQNIRNPDALRTKSVKQIPRKVGLAVTGTPIENRLSDLWSIMDFAVPDYLGNLKSFEMRYGENIAGATALEPLISPLMLRRRVADVAKDLPERIDIEEVLEMNTTEATDYEAVREAVFEEYGANATLVSLGKLRQFCAHPEIVDNAAAKLGTGFSKFERLKELLEEIFLRNEKVLVFTSYIKMADRIAVMAAEEFGAMAATLDGRLHIDERQPLIDRFSAHCGPAVLILNPRAGGSGLNITAANHVVHYNPEWNPALEDQASARAHRRGQDRPVTVRRLIYADTVEEVIGERLQRKRDIANAAIVGVEGKEENHADIMAALLRSPFSAKAN</sequence>
<evidence type="ECO:0000256" key="2">
    <source>
        <dbReference type="ARBA" id="ARBA00022806"/>
    </source>
</evidence>
<dbReference type="InterPro" id="IPR001650">
    <property type="entry name" value="Helicase_C-like"/>
</dbReference>
<dbReference type="RefSeq" id="WP_311654143.1">
    <property type="nucleotide sequence ID" value="NZ_JAVRIB010000023.1"/>
</dbReference>